<protein>
    <submittedName>
        <fullName evidence="1">Uncharacterized protein</fullName>
    </submittedName>
</protein>
<organism evidence="1 2">
    <name type="scientific">Enhygromyxa salina</name>
    <dbReference type="NCBI Taxonomy" id="215803"/>
    <lineage>
        <taxon>Bacteria</taxon>
        <taxon>Pseudomonadati</taxon>
        <taxon>Myxococcota</taxon>
        <taxon>Polyangia</taxon>
        <taxon>Nannocystales</taxon>
        <taxon>Nannocystaceae</taxon>
        <taxon>Enhygromyxa</taxon>
    </lineage>
</organism>
<dbReference type="RefSeq" id="WP_106092331.1">
    <property type="nucleotide sequence ID" value="NZ_PVNL01000111.1"/>
</dbReference>
<gene>
    <name evidence="1" type="ORF">ENSA7_54460</name>
</gene>
<comment type="caution">
    <text evidence="1">The sequence shown here is derived from an EMBL/GenBank/DDBJ whole genome shotgun (WGS) entry which is preliminary data.</text>
</comment>
<evidence type="ECO:0000313" key="1">
    <source>
        <dbReference type="EMBL" id="PRQ02617.1"/>
    </source>
</evidence>
<proteinExistence type="predicted"/>
<reference evidence="1 2" key="1">
    <citation type="submission" date="2018-03" db="EMBL/GenBank/DDBJ databases">
        <title>Draft Genome Sequences of the Obligatory Marine Myxobacteria Enhygromyxa salina SWB007.</title>
        <authorList>
            <person name="Poehlein A."/>
            <person name="Moghaddam J.A."/>
            <person name="Harms H."/>
            <person name="Alanjari M."/>
            <person name="Koenig G.M."/>
            <person name="Daniel R."/>
            <person name="Schaeberle T.F."/>
        </authorList>
    </citation>
    <scope>NUCLEOTIDE SEQUENCE [LARGE SCALE GENOMIC DNA]</scope>
    <source>
        <strain evidence="1 2">SWB007</strain>
    </source>
</reference>
<accession>A0A2S9YBX4</accession>
<dbReference type="OrthoDB" id="5509664at2"/>
<dbReference type="EMBL" id="PVNL01000111">
    <property type="protein sequence ID" value="PRQ02617.1"/>
    <property type="molecule type" value="Genomic_DNA"/>
</dbReference>
<evidence type="ECO:0000313" key="2">
    <source>
        <dbReference type="Proteomes" id="UP000238823"/>
    </source>
</evidence>
<dbReference type="AlphaFoldDB" id="A0A2S9YBX4"/>
<sequence>MEATATRSAAGMGLVMVVLLGGWVSTRMTLDTGDAVDVALAKRIDPDQAQRKALAQTASYQNSEEFYQTSIDDTVALHELAPVEPTRLLQPNAFFHVASPGDPRSIPLGTSITEAGLQISVKAEEVQVERRGMQTKNVHTFALFKNVSHEPLAYFVRMRSRAGDCQIRAQTRYNAMVLQPGELAEISVCSGQHEVELTELRVMEVSQIGARWLSKIPPQAVGHDNLSSRSHFPGGGVEMCAEVPAVEFSRKIDAGEAKWEDIIDFYSRHDCEHYRWWPGYRRITSPLTSLPAVPDPPK</sequence>
<dbReference type="Proteomes" id="UP000238823">
    <property type="component" value="Unassembled WGS sequence"/>
</dbReference>
<name>A0A2S9YBX4_9BACT</name>